<gene>
    <name evidence="3" type="ORF">UFOPK1874_00967</name>
</gene>
<dbReference type="GO" id="GO:0016491">
    <property type="term" value="F:oxidoreductase activity"/>
    <property type="evidence" value="ECO:0007669"/>
    <property type="project" value="UniProtKB-KW"/>
</dbReference>
<dbReference type="CDD" id="cd05233">
    <property type="entry name" value="SDR_c"/>
    <property type="match status" value="1"/>
</dbReference>
<organism evidence="3">
    <name type="scientific">freshwater metagenome</name>
    <dbReference type="NCBI Taxonomy" id="449393"/>
    <lineage>
        <taxon>unclassified sequences</taxon>
        <taxon>metagenomes</taxon>
        <taxon>ecological metagenomes</taxon>
    </lineage>
</organism>
<dbReference type="PANTHER" id="PTHR44196">
    <property type="entry name" value="DEHYDROGENASE/REDUCTASE SDR FAMILY MEMBER 7B"/>
    <property type="match status" value="1"/>
</dbReference>
<sequence length="284" mass="30679">MNDPRDECHKVLNMNFEGKTTVVTGAAGGIGEALARRFHQAGARVVVADRDASRLTAVADSLNAIRPDSAFAVVADISSEAGNVALIDAARNKFGFIHLFFANAGVAQGQFLENTDEETWDSVMNINTHAHRWAAKHLIGDWLAAGEGYFCSTASAAGLLSQIGSATYSVSKHAAVAFAEWMSITYGDRGVRVTCLCPQGVNTNMLNPPGADDGIDKRGGDVVKASGAVLEPSEVADIVYNTIVEEKFLVMPHEEVHTFEKRKVDDRDRWLAGMRKLQNRIFNG</sequence>
<dbReference type="InterPro" id="IPR020904">
    <property type="entry name" value="Sc_DH/Rdtase_CS"/>
</dbReference>
<dbReference type="AlphaFoldDB" id="A0A6J6I0K9"/>
<dbReference type="PROSITE" id="PS00061">
    <property type="entry name" value="ADH_SHORT"/>
    <property type="match status" value="1"/>
</dbReference>
<dbReference type="InterPro" id="IPR036291">
    <property type="entry name" value="NAD(P)-bd_dom_sf"/>
</dbReference>
<dbReference type="PANTHER" id="PTHR44196:SF1">
    <property type="entry name" value="DEHYDROGENASE_REDUCTASE SDR FAMILY MEMBER 7B"/>
    <property type="match status" value="1"/>
</dbReference>
<dbReference type="InterPro" id="IPR002347">
    <property type="entry name" value="SDR_fam"/>
</dbReference>
<protein>
    <submittedName>
        <fullName evidence="3">Unannotated protein</fullName>
    </submittedName>
</protein>
<dbReference type="Gene3D" id="3.40.50.720">
    <property type="entry name" value="NAD(P)-binding Rossmann-like Domain"/>
    <property type="match status" value="1"/>
</dbReference>
<keyword evidence="2" id="KW-0560">Oxidoreductase</keyword>
<accession>A0A6J6I0K9</accession>
<evidence type="ECO:0000313" key="3">
    <source>
        <dbReference type="EMBL" id="CAB4619892.1"/>
    </source>
</evidence>
<dbReference type="EMBL" id="CAEZUX010000123">
    <property type="protein sequence ID" value="CAB4619892.1"/>
    <property type="molecule type" value="Genomic_DNA"/>
</dbReference>
<dbReference type="GO" id="GO:0016020">
    <property type="term" value="C:membrane"/>
    <property type="evidence" value="ECO:0007669"/>
    <property type="project" value="TreeGrafter"/>
</dbReference>
<dbReference type="Pfam" id="PF00106">
    <property type="entry name" value="adh_short"/>
    <property type="match status" value="1"/>
</dbReference>
<reference evidence="3" key="1">
    <citation type="submission" date="2020-05" db="EMBL/GenBank/DDBJ databases">
        <authorList>
            <person name="Chiriac C."/>
            <person name="Salcher M."/>
            <person name="Ghai R."/>
            <person name="Kavagutti S V."/>
        </authorList>
    </citation>
    <scope>NUCLEOTIDE SEQUENCE</scope>
</reference>
<evidence type="ECO:0000256" key="1">
    <source>
        <dbReference type="ARBA" id="ARBA00006484"/>
    </source>
</evidence>
<dbReference type="PRINTS" id="PR00081">
    <property type="entry name" value="GDHRDH"/>
</dbReference>
<dbReference type="SUPFAM" id="SSF51735">
    <property type="entry name" value="NAD(P)-binding Rossmann-fold domains"/>
    <property type="match status" value="1"/>
</dbReference>
<name>A0A6J6I0K9_9ZZZZ</name>
<proteinExistence type="inferred from homology"/>
<comment type="similarity">
    <text evidence="1">Belongs to the short-chain dehydrogenases/reductases (SDR) family.</text>
</comment>
<evidence type="ECO:0000256" key="2">
    <source>
        <dbReference type="ARBA" id="ARBA00023002"/>
    </source>
</evidence>